<accession>A0ABU1UPC7</accession>
<dbReference type="Pfam" id="PF01613">
    <property type="entry name" value="Flavin_Reduct"/>
    <property type="match status" value="1"/>
</dbReference>
<name>A0ABU1UPC7_9ACTN</name>
<gene>
    <name evidence="2" type="ORF">J2X11_001872</name>
</gene>
<comment type="caution">
    <text evidence="2">The sequence shown here is derived from an EMBL/GenBank/DDBJ whole genome shotgun (WGS) entry which is preliminary data.</text>
</comment>
<dbReference type="SMART" id="SM00903">
    <property type="entry name" value="Flavin_Reduct"/>
    <property type="match status" value="1"/>
</dbReference>
<dbReference type="InterPro" id="IPR012349">
    <property type="entry name" value="Split_barrel_FMN-bd"/>
</dbReference>
<proteinExistence type="predicted"/>
<dbReference type="Gene3D" id="2.30.110.10">
    <property type="entry name" value="Electron Transport, Fmn-binding Protein, Chain A"/>
    <property type="match status" value="1"/>
</dbReference>
<feature type="domain" description="Flavin reductase like" evidence="1">
    <location>
        <begin position="1"/>
        <end position="141"/>
    </location>
</feature>
<keyword evidence="3" id="KW-1185">Reference proteome</keyword>
<organism evidence="2 3">
    <name type="scientific">Aeromicrobium panaciterrae</name>
    <dbReference type="NCBI Taxonomy" id="363861"/>
    <lineage>
        <taxon>Bacteria</taxon>
        <taxon>Bacillati</taxon>
        <taxon>Actinomycetota</taxon>
        <taxon>Actinomycetes</taxon>
        <taxon>Propionibacteriales</taxon>
        <taxon>Nocardioidaceae</taxon>
        <taxon>Aeromicrobium</taxon>
    </lineage>
</organism>
<evidence type="ECO:0000259" key="1">
    <source>
        <dbReference type="SMART" id="SM00903"/>
    </source>
</evidence>
<dbReference type="EMBL" id="JAVDWH010000001">
    <property type="protein sequence ID" value="MDR7087033.1"/>
    <property type="molecule type" value="Genomic_DNA"/>
</dbReference>
<dbReference type="RefSeq" id="WP_309969999.1">
    <property type="nucleotide sequence ID" value="NZ_JAVDWH010000001.1"/>
</dbReference>
<dbReference type="InterPro" id="IPR002563">
    <property type="entry name" value="Flavin_Rdtase-like_dom"/>
</dbReference>
<sequence length="141" mass="14810">MPAPVTVWASGVDASRSGLTVSSVIVANGEPAHVLAVIDADSNWWTSGPETVAVNVLAEDHRFLADAFAGTAPAPGGPFTLGTWTESTWGPVLADSAGWLGIRLLEETREVGWGLLVEGVVEHVEPGEADALIHLRGRYEV</sequence>
<reference evidence="2 3" key="1">
    <citation type="submission" date="2023-07" db="EMBL/GenBank/DDBJ databases">
        <title>Sorghum-associated microbial communities from plants grown in Nebraska, USA.</title>
        <authorList>
            <person name="Schachtman D."/>
        </authorList>
    </citation>
    <scope>NUCLEOTIDE SEQUENCE [LARGE SCALE GENOMIC DNA]</scope>
    <source>
        <strain evidence="2 3">BE248</strain>
    </source>
</reference>
<evidence type="ECO:0000313" key="3">
    <source>
        <dbReference type="Proteomes" id="UP001257739"/>
    </source>
</evidence>
<evidence type="ECO:0000313" key="2">
    <source>
        <dbReference type="EMBL" id="MDR7087033.1"/>
    </source>
</evidence>
<protein>
    <submittedName>
        <fullName evidence="2">Flavin reductase (DIM6/NTAB) family NADH-FMN oxidoreductase RutF</fullName>
    </submittedName>
</protein>
<dbReference type="SUPFAM" id="SSF50475">
    <property type="entry name" value="FMN-binding split barrel"/>
    <property type="match status" value="1"/>
</dbReference>
<dbReference type="Proteomes" id="UP001257739">
    <property type="component" value="Unassembled WGS sequence"/>
</dbReference>